<dbReference type="InterPro" id="IPR037066">
    <property type="entry name" value="Plug_dom_sf"/>
</dbReference>
<dbReference type="GO" id="GO:0009279">
    <property type="term" value="C:cell outer membrane"/>
    <property type="evidence" value="ECO:0007669"/>
    <property type="project" value="UniProtKB-SubCell"/>
</dbReference>
<protein>
    <submittedName>
        <fullName evidence="10">TonB-linked SusC/RagA family outer membrane protein</fullName>
    </submittedName>
</protein>
<keyword evidence="11" id="KW-1185">Reference proteome</keyword>
<dbReference type="EMBL" id="SGXA01000001">
    <property type="protein sequence ID" value="RZS76145.1"/>
    <property type="molecule type" value="Genomic_DNA"/>
</dbReference>
<evidence type="ECO:0000256" key="7">
    <source>
        <dbReference type="PROSITE-ProRule" id="PRU01360"/>
    </source>
</evidence>
<dbReference type="Pfam" id="PF07660">
    <property type="entry name" value="STN"/>
    <property type="match status" value="1"/>
</dbReference>
<dbReference type="Pfam" id="PF07715">
    <property type="entry name" value="Plug"/>
    <property type="match status" value="1"/>
</dbReference>
<keyword evidence="6 7" id="KW-0998">Cell outer membrane</keyword>
<comment type="similarity">
    <text evidence="7">Belongs to the TonB-dependent receptor family.</text>
</comment>
<dbReference type="InterPro" id="IPR012910">
    <property type="entry name" value="Plug_dom"/>
</dbReference>
<dbReference type="Pfam" id="PF13715">
    <property type="entry name" value="CarbopepD_reg_2"/>
    <property type="match status" value="1"/>
</dbReference>
<dbReference type="InterPro" id="IPR023997">
    <property type="entry name" value="TonB-dep_OMP_SusC/RagA_CS"/>
</dbReference>
<evidence type="ECO:0000256" key="2">
    <source>
        <dbReference type="ARBA" id="ARBA00022448"/>
    </source>
</evidence>
<dbReference type="Gene3D" id="2.40.170.20">
    <property type="entry name" value="TonB-dependent receptor, beta-barrel domain"/>
    <property type="match status" value="1"/>
</dbReference>
<dbReference type="AlphaFoldDB" id="A0A4Q7N533"/>
<dbReference type="InterPro" id="IPR036942">
    <property type="entry name" value="Beta-barrel_TonB_sf"/>
</dbReference>
<dbReference type="PROSITE" id="PS52016">
    <property type="entry name" value="TONB_DEPENDENT_REC_3"/>
    <property type="match status" value="1"/>
</dbReference>
<dbReference type="InterPro" id="IPR023996">
    <property type="entry name" value="TonB-dep_OMP_SusC/RagA"/>
</dbReference>
<dbReference type="OrthoDB" id="9768177at2"/>
<dbReference type="NCBIfam" id="TIGR04056">
    <property type="entry name" value="OMP_RagA_SusC"/>
    <property type="match status" value="1"/>
</dbReference>
<proteinExistence type="inferred from homology"/>
<dbReference type="InterPro" id="IPR008969">
    <property type="entry name" value="CarboxyPept-like_regulatory"/>
</dbReference>
<accession>A0A4Q7N533</accession>
<feature type="domain" description="TonB-dependent receptor plug" evidence="9">
    <location>
        <begin position="228"/>
        <end position="344"/>
    </location>
</feature>
<dbReference type="SUPFAM" id="SSF49464">
    <property type="entry name" value="Carboxypeptidase regulatory domain-like"/>
    <property type="match status" value="1"/>
</dbReference>
<dbReference type="InterPro" id="IPR011662">
    <property type="entry name" value="Secretin/TonB_short_N"/>
</dbReference>
<organism evidence="10 11">
    <name type="scientific">Pseudobacter ginsenosidimutans</name>
    <dbReference type="NCBI Taxonomy" id="661488"/>
    <lineage>
        <taxon>Bacteria</taxon>
        <taxon>Pseudomonadati</taxon>
        <taxon>Bacteroidota</taxon>
        <taxon>Chitinophagia</taxon>
        <taxon>Chitinophagales</taxon>
        <taxon>Chitinophagaceae</taxon>
        <taxon>Pseudobacter</taxon>
    </lineage>
</organism>
<keyword evidence="2 7" id="KW-0813">Transport</keyword>
<evidence type="ECO:0000259" key="9">
    <source>
        <dbReference type="Pfam" id="PF07715"/>
    </source>
</evidence>
<comment type="subcellular location">
    <subcellularLocation>
        <location evidence="1 7">Cell outer membrane</location>
        <topology evidence="1 7">Multi-pass membrane protein</topology>
    </subcellularLocation>
</comment>
<dbReference type="Proteomes" id="UP000293874">
    <property type="component" value="Unassembled WGS sequence"/>
</dbReference>
<sequence>MLLKIPVFHYSARGSGITKMLRIMKLTAFLILFFCLHGYAESYGQKVTLDARNDALEKVLSTIQQQTGTQFFFNERLLKKARPVTVSLKDASLIETLNKCFEGQPFSYTIVQNTVIITHKPDAPPRLIVMPEEPAPEPITGIVTGPNGKPMPGVSVMVKGEKNGTLTDQQGRYSLQTGDHAKVLVFSHVGMITKEVLIGSRKAISIALEEGNTSENEIVVIGYGTSKAKDLTGSVARVTDKDLEGAPPHADMAAMLQGKAAGVNVMVANGAPGAPVAIQIRGTSSLNGNNQPLWVIDGIPQYNVNGSDIATILYDFNIRDVESIDILKDASATAIYGSRAASGVVLVTTKKGSKTKRPVIEFSTDIGIQKQSDQFRMLNTDEFKSVIKNATSNYFSTLGTGVTTGGISLVLDYDKIVPGAEVDYASTPFKSTAFFDGSTNWWNELSQDAIESKYDVSIRGGNQASNYYIAVGVVDQQGIIKGSNRKGFTGRFNFDTQIGEKINTGIRVSGAYSKLNNKDDMIDKIWNFRPDFPMFDESGKIFDPGYNEENPLTSLKNKNLTDRKSVNAMGYVEFKPIRSLTLRSSYSVNYNNSIADRFSREGTVYTSHKGQATIRNSETSTTVFENTATYNGMFNKIHSLSAVGGFILENAMYKDFYAGVQNFPDQDIMINLTSGTTPMKPTSTYTSSALASAIARLNYKFDNKYLATFTFRSDGSSRFGPDKRWGFFPSGALAWVASEESFVKQLLPAFSYLKLRSSFGKSGSQVLGNDDWRTLYSAAQYYEQPGMTPSQLGNNDLQWETTISLDGGIDFALNNDRIRGTLGAYVKETKDIIYTRSIPSSSAFTSVKQNVASIRNRGVEFDIAYDLVKTKNTTFTVGFNIAHNLAKALKINGVDSVIEIYSGSALAMRIKEGEPISQWIGYQWSGRYYQSMEEYNLLSGINPTTGAKIWYQNGLNSIRPGDLRFDDINGDGIVDSKDRVPLGSAQPKFFGGFNTNLRYKNFSFTTQFSFAYGAKRYWYTNAANWYGVGLFLKNYPSYVLDSWTPENRDAAWPRMSYGQGSSNTFSDFWLSRADYLRLNLVRVNYRIPQRVVKLKVISAIDLSIAASNLLTLTNYNGIDPQGNFRLTNGGGGISGIGSDYGIYPSVKTFNFAARISFN</sequence>
<feature type="domain" description="Secretin/TonB short N-terminal" evidence="8">
    <location>
        <begin position="70"/>
        <end position="118"/>
    </location>
</feature>
<comment type="caution">
    <text evidence="10">The sequence shown here is derived from an EMBL/GenBank/DDBJ whole genome shotgun (WGS) entry which is preliminary data.</text>
</comment>
<keyword evidence="5 7" id="KW-0472">Membrane</keyword>
<dbReference type="Gene3D" id="2.170.130.10">
    <property type="entry name" value="TonB-dependent receptor, plug domain"/>
    <property type="match status" value="1"/>
</dbReference>
<evidence type="ECO:0000256" key="6">
    <source>
        <dbReference type="ARBA" id="ARBA00023237"/>
    </source>
</evidence>
<evidence type="ECO:0000313" key="10">
    <source>
        <dbReference type="EMBL" id="RZS76145.1"/>
    </source>
</evidence>
<evidence type="ECO:0000259" key="8">
    <source>
        <dbReference type="Pfam" id="PF07660"/>
    </source>
</evidence>
<keyword evidence="3 7" id="KW-1134">Transmembrane beta strand</keyword>
<dbReference type="RefSeq" id="WP_130540460.1">
    <property type="nucleotide sequence ID" value="NZ_CP042431.1"/>
</dbReference>
<dbReference type="InterPro" id="IPR039426">
    <property type="entry name" value="TonB-dep_rcpt-like"/>
</dbReference>
<evidence type="ECO:0000313" key="11">
    <source>
        <dbReference type="Proteomes" id="UP000293874"/>
    </source>
</evidence>
<reference evidence="10 11" key="1">
    <citation type="submission" date="2019-02" db="EMBL/GenBank/DDBJ databases">
        <title>Genomic Encyclopedia of Type Strains, Phase IV (KMG-IV): sequencing the most valuable type-strain genomes for metagenomic binning, comparative biology and taxonomic classification.</title>
        <authorList>
            <person name="Goeker M."/>
        </authorList>
    </citation>
    <scope>NUCLEOTIDE SEQUENCE [LARGE SCALE GENOMIC DNA]</scope>
    <source>
        <strain evidence="10 11">DSM 18116</strain>
    </source>
</reference>
<evidence type="ECO:0000256" key="1">
    <source>
        <dbReference type="ARBA" id="ARBA00004571"/>
    </source>
</evidence>
<dbReference type="SUPFAM" id="SSF56935">
    <property type="entry name" value="Porins"/>
    <property type="match status" value="1"/>
</dbReference>
<name>A0A4Q7N533_9BACT</name>
<evidence type="ECO:0000256" key="4">
    <source>
        <dbReference type="ARBA" id="ARBA00022692"/>
    </source>
</evidence>
<evidence type="ECO:0000256" key="3">
    <source>
        <dbReference type="ARBA" id="ARBA00022452"/>
    </source>
</evidence>
<keyword evidence="4 7" id="KW-0812">Transmembrane</keyword>
<dbReference type="NCBIfam" id="TIGR04057">
    <property type="entry name" value="SusC_RagA_signa"/>
    <property type="match status" value="1"/>
</dbReference>
<dbReference type="Gene3D" id="2.60.40.1120">
    <property type="entry name" value="Carboxypeptidase-like, regulatory domain"/>
    <property type="match status" value="1"/>
</dbReference>
<evidence type="ECO:0000256" key="5">
    <source>
        <dbReference type="ARBA" id="ARBA00023136"/>
    </source>
</evidence>
<gene>
    <name evidence="10" type="ORF">EV199_2024</name>
</gene>